<dbReference type="Pfam" id="PF16233">
    <property type="entry name" value="DUF4893"/>
    <property type="match status" value="1"/>
</dbReference>
<dbReference type="AlphaFoldDB" id="A0A0P6VPH5"/>
<dbReference type="STRING" id="665126.ABB55_13600"/>
<dbReference type="InterPro" id="IPR032609">
    <property type="entry name" value="DUF4893"/>
</dbReference>
<dbReference type="EMBL" id="LJYW01000001">
    <property type="protein sequence ID" value="KPL53122.1"/>
    <property type="molecule type" value="Genomic_DNA"/>
</dbReference>
<comment type="caution">
    <text evidence="2">The sequence shown here is derived from an EMBL/GenBank/DDBJ whole genome shotgun (WGS) entry which is preliminary data.</text>
</comment>
<protein>
    <recommendedName>
        <fullName evidence="4">DUF4893 domain-containing protein</fullName>
    </recommendedName>
</protein>
<proteinExistence type="predicted"/>
<keyword evidence="1" id="KW-0732">Signal</keyword>
<sequence>MRRLVLAGLFAFLPLTAAQAYDGFPAQLTEADRARLDRFDAVRAEAIQDAERGAAADREVLAKVLEGDAGPIGIETLPGRWRCRTAKIGAQGDLLPLVVYPDFECRITALPGGGLKFEKITGSQRTSGMLYPYDRDRLGYAGASWYGYEKGPKPYGTDPDRDEVGVLVRVSSTRLRLELPSPKYESMFDIIELRRR</sequence>
<evidence type="ECO:0000313" key="3">
    <source>
        <dbReference type="Proteomes" id="UP000048984"/>
    </source>
</evidence>
<keyword evidence="3" id="KW-1185">Reference proteome</keyword>
<evidence type="ECO:0000313" key="2">
    <source>
        <dbReference type="EMBL" id="KPL53122.1"/>
    </source>
</evidence>
<name>A0A0P6VPH5_9HYPH</name>
<reference evidence="2 3" key="2">
    <citation type="submission" date="2015-10" db="EMBL/GenBank/DDBJ databases">
        <title>Draft Genome Sequence of Prosthecomicrobium hirschii ATCC 27832.</title>
        <authorList>
            <person name="Daniel J."/>
            <person name="Givan S.A."/>
            <person name="Brun Y.V."/>
            <person name="Brown P.J."/>
        </authorList>
    </citation>
    <scope>NUCLEOTIDE SEQUENCE [LARGE SCALE GENOMIC DNA]</scope>
    <source>
        <strain evidence="2 3">16</strain>
    </source>
</reference>
<organism evidence="2 3">
    <name type="scientific">Prosthecodimorpha hirschii</name>
    <dbReference type="NCBI Taxonomy" id="665126"/>
    <lineage>
        <taxon>Bacteria</taxon>
        <taxon>Pseudomonadati</taxon>
        <taxon>Pseudomonadota</taxon>
        <taxon>Alphaproteobacteria</taxon>
        <taxon>Hyphomicrobiales</taxon>
        <taxon>Ancalomicrobiaceae</taxon>
        <taxon>Prosthecodimorpha</taxon>
    </lineage>
</organism>
<gene>
    <name evidence="2" type="ORF">ABB55_13600</name>
</gene>
<dbReference type="RefSeq" id="WP_054359286.1">
    <property type="nucleotide sequence ID" value="NZ_LJYW01000001.1"/>
</dbReference>
<dbReference type="Proteomes" id="UP000048984">
    <property type="component" value="Unassembled WGS sequence"/>
</dbReference>
<accession>A0A0P6VPH5</accession>
<reference evidence="2 3" key="1">
    <citation type="submission" date="2015-09" db="EMBL/GenBank/DDBJ databases">
        <authorList>
            <person name="Jackson K.R."/>
            <person name="Lunt B.L."/>
            <person name="Fisher J.N.B."/>
            <person name="Gardner A.V."/>
            <person name="Bailey M.E."/>
            <person name="Deus L.M."/>
            <person name="Earl A.S."/>
            <person name="Gibby P.D."/>
            <person name="Hartmann K.A."/>
            <person name="Liu J.E."/>
            <person name="Manci A.M."/>
            <person name="Nielsen D.A."/>
            <person name="Solomon M.B."/>
            <person name="Breakwell D.P."/>
            <person name="Burnett S.H."/>
            <person name="Grose J.H."/>
        </authorList>
    </citation>
    <scope>NUCLEOTIDE SEQUENCE [LARGE SCALE GENOMIC DNA]</scope>
    <source>
        <strain evidence="2 3">16</strain>
    </source>
</reference>
<feature type="chain" id="PRO_5006131680" description="DUF4893 domain-containing protein" evidence="1">
    <location>
        <begin position="21"/>
        <end position="196"/>
    </location>
</feature>
<evidence type="ECO:0008006" key="4">
    <source>
        <dbReference type="Google" id="ProtNLM"/>
    </source>
</evidence>
<feature type="signal peptide" evidence="1">
    <location>
        <begin position="1"/>
        <end position="20"/>
    </location>
</feature>
<evidence type="ECO:0000256" key="1">
    <source>
        <dbReference type="SAM" id="SignalP"/>
    </source>
</evidence>